<dbReference type="GO" id="GO:0005829">
    <property type="term" value="C:cytosol"/>
    <property type="evidence" value="ECO:0007669"/>
    <property type="project" value="TreeGrafter"/>
</dbReference>
<comment type="catalytic activity">
    <reaction evidence="9">
        <text>a 5'-end NAD(+)-phospho-ribonucleoside in mRNA + H2O = a 5'-end phospho-adenosine-phospho-ribonucleoside in mRNA + beta-nicotinamide D-ribonucleotide + 2 H(+)</text>
        <dbReference type="Rhea" id="RHEA:60876"/>
        <dbReference type="Rhea" id="RHEA-COMP:15698"/>
        <dbReference type="Rhea" id="RHEA-COMP:15719"/>
        <dbReference type="ChEBI" id="CHEBI:14649"/>
        <dbReference type="ChEBI" id="CHEBI:15377"/>
        <dbReference type="ChEBI" id="CHEBI:15378"/>
        <dbReference type="ChEBI" id="CHEBI:144029"/>
        <dbReference type="ChEBI" id="CHEBI:144051"/>
    </reaction>
    <physiologicalReaction direction="left-to-right" evidence="9">
        <dbReference type="Rhea" id="RHEA:60877"/>
    </physiologicalReaction>
</comment>
<dbReference type="EMBL" id="MN990733">
    <property type="protein sequence ID" value="QIM10133.1"/>
    <property type="molecule type" value="Genomic_DNA"/>
</dbReference>
<evidence type="ECO:0000256" key="2">
    <source>
        <dbReference type="ARBA" id="ARBA00001947"/>
    </source>
</evidence>
<dbReference type="GO" id="GO:0006742">
    <property type="term" value="P:NADP+ catabolic process"/>
    <property type="evidence" value="ECO:0007669"/>
    <property type="project" value="TreeGrafter"/>
</dbReference>
<gene>
    <name evidence="11" type="ORF">Prevot485_2320</name>
</gene>
<evidence type="ECO:0000256" key="8">
    <source>
        <dbReference type="ARBA" id="ARBA00023027"/>
    </source>
</evidence>
<evidence type="ECO:0000256" key="3">
    <source>
        <dbReference type="ARBA" id="ARBA00009595"/>
    </source>
</evidence>
<dbReference type="AlphaFoldDB" id="A0A6G8F1I9"/>
<dbReference type="PROSITE" id="PS51462">
    <property type="entry name" value="NUDIX"/>
    <property type="match status" value="1"/>
</dbReference>
<evidence type="ECO:0000256" key="1">
    <source>
        <dbReference type="ARBA" id="ARBA00001946"/>
    </source>
</evidence>
<feature type="domain" description="Nudix hydrolase" evidence="10">
    <location>
        <begin position="141"/>
        <end position="264"/>
    </location>
</feature>
<dbReference type="EC" id="3.6.1.22" evidence="4"/>
<dbReference type="PROSITE" id="PS00893">
    <property type="entry name" value="NUDIX_BOX"/>
    <property type="match status" value="1"/>
</dbReference>
<organism evidence="11">
    <name type="scientific">uncultured Prevotella sp</name>
    <dbReference type="NCBI Taxonomy" id="159272"/>
    <lineage>
        <taxon>Bacteria</taxon>
        <taxon>Pseudomonadati</taxon>
        <taxon>Bacteroidota</taxon>
        <taxon>Bacteroidia</taxon>
        <taxon>Bacteroidales</taxon>
        <taxon>Prevotellaceae</taxon>
        <taxon>Prevotella</taxon>
        <taxon>environmental samples</taxon>
    </lineage>
</organism>
<evidence type="ECO:0000256" key="4">
    <source>
        <dbReference type="ARBA" id="ARBA00012381"/>
    </source>
</evidence>
<keyword evidence="6" id="KW-0378">Hydrolase</keyword>
<dbReference type="PANTHER" id="PTHR42904">
    <property type="entry name" value="NUDIX HYDROLASE, NUDC SUBFAMILY"/>
    <property type="match status" value="1"/>
</dbReference>
<dbReference type="InterPro" id="IPR020084">
    <property type="entry name" value="NUDIX_hydrolase_CS"/>
</dbReference>
<dbReference type="NCBIfam" id="NF001299">
    <property type="entry name" value="PRK00241.1"/>
    <property type="match status" value="1"/>
</dbReference>
<dbReference type="GO" id="GO:0035529">
    <property type="term" value="F:NADH pyrophosphatase activity"/>
    <property type="evidence" value="ECO:0007669"/>
    <property type="project" value="TreeGrafter"/>
</dbReference>
<dbReference type="InterPro" id="IPR000086">
    <property type="entry name" value="NUDIX_hydrolase_dom"/>
</dbReference>
<keyword evidence="7" id="KW-0460">Magnesium</keyword>
<evidence type="ECO:0000256" key="5">
    <source>
        <dbReference type="ARBA" id="ARBA00022723"/>
    </source>
</evidence>
<dbReference type="PANTHER" id="PTHR42904:SF6">
    <property type="entry name" value="NAD-CAPPED RNA HYDROLASE NUDT12"/>
    <property type="match status" value="1"/>
</dbReference>
<dbReference type="GO" id="GO:0046872">
    <property type="term" value="F:metal ion binding"/>
    <property type="evidence" value="ECO:0007669"/>
    <property type="project" value="UniProtKB-KW"/>
</dbReference>
<dbReference type="SUPFAM" id="SSF55811">
    <property type="entry name" value="Nudix"/>
    <property type="match status" value="1"/>
</dbReference>
<reference evidence="11" key="1">
    <citation type="journal article" date="2020" name="J. ISSAAS">
        <title>Lactobacilli and other gastrointestinal microbiota of Peromyscus leucopus, reservoir host for agents of Lyme disease and other zoonoses in North America.</title>
        <authorList>
            <person name="Milovic A."/>
            <person name="Bassam K."/>
            <person name="Shao H."/>
            <person name="Chatzistamou I."/>
            <person name="Tufts D.M."/>
            <person name="Diuk-Wasser M."/>
            <person name="Barbour A.G."/>
        </authorList>
    </citation>
    <scope>NUCLEOTIDE SEQUENCE</scope>
    <source>
        <strain evidence="11">LL70</strain>
    </source>
</reference>
<keyword evidence="8" id="KW-0520">NAD</keyword>
<sequence>MITKDIKEHDGMCLAFIGRDMVLRDDGGTIDFTDIRKLQAAMPCDELFAEPEYGICALGIQSKDAEGRDAAEMLPAGYAIQPIRMYNAGQTEETATRVSRAKGLLEWLRNTRYCSCCGAPLRPHSTQTALECPDCGKLTFPRIEPCVIVLVRRGDKMLLARHRQRNQDIYACIAGFMEAGETAEQTVKREIMEETGLTVKNVRYFGSQSWPFPSQLMIAFTADYESGEIRIQESEIQHAAWFAKDECPATPKPGSIAYRLIESFRQGGQSSITD</sequence>
<protein>
    <recommendedName>
        <fullName evidence="4">NAD(+) diphosphatase</fullName>
        <ecNumber evidence="4">3.6.1.22</ecNumber>
    </recommendedName>
</protein>
<dbReference type="Pfam" id="PF00293">
    <property type="entry name" value="NUDIX"/>
    <property type="match status" value="1"/>
</dbReference>
<comment type="similarity">
    <text evidence="3">Belongs to the Nudix hydrolase family. NudC subfamily.</text>
</comment>
<dbReference type="InterPro" id="IPR015797">
    <property type="entry name" value="NUDIX_hydrolase-like_dom_sf"/>
</dbReference>
<keyword evidence="5" id="KW-0479">Metal-binding</keyword>
<evidence type="ECO:0000313" key="11">
    <source>
        <dbReference type="EMBL" id="QIM10133.1"/>
    </source>
</evidence>
<dbReference type="InterPro" id="IPR050241">
    <property type="entry name" value="NAD-cap_RNA_hydrolase_NudC"/>
</dbReference>
<dbReference type="Gene3D" id="3.90.79.10">
    <property type="entry name" value="Nucleoside Triphosphate Pyrophosphohydrolase"/>
    <property type="match status" value="1"/>
</dbReference>
<dbReference type="GO" id="GO:0019677">
    <property type="term" value="P:NAD+ catabolic process"/>
    <property type="evidence" value="ECO:0007669"/>
    <property type="project" value="TreeGrafter"/>
</dbReference>
<name>A0A6G8F1I9_9BACT</name>
<evidence type="ECO:0000256" key="9">
    <source>
        <dbReference type="ARBA" id="ARBA00023679"/>
    </source>
</evidence>
<evidence type="ECO:0000259" key="10">
    <source>
        <dbReference type="PROSITE" id="PS51462"/>
    </source>
</evidence>
<dbReference type="InterPro" id="IPR049734">
    <property type="entry name" value="NudC-like_C"/>
</dbReference>
<proteinExistence type="inferred from homology"/>
<dbReference type="Gene3D" id="3.90.79.20">
    <property type="match status" value="1"/>
</dbReference>
<dbReference type="CDD" id="cd03429">
    <property type="entry name" value="NUDIX_NADH_pyrophosphatase_Nudt13"/>
    <property type="match status" value="1"/>
</dbReference>
<accession>A0A6G8F1I9</accession>
<evidence type="ECO:0000256" key="7">
    <source>
        <dbReference type="ARBA" id="ARBA00022842"/>
    </source>
</evidence>
<comment type="cofactor">
    <cofactor evidence="1">
        <name>Mg(2+)</name>
        <dbReference type="ChEBI" id="CHEBI:18420"/>
    </cofactor>
</comment>
<evidence type="ECO:0000256" key="6">
    <source>
        <dbReference type="ARBA" id="ARBA00022801"/>
    </source>
</evidence>
<comment type="cofactor">
    <cofactor evidence="2">
        <name>Zn(2+)</name>
        <dbReference type="ChEBI" id="CHEBI:29105"/>
    </cofactor>
</comment>